<dbReference type="VEuPathDB" id="CryptoDB:Cvel_12467"/>
<feature type="compositionally biased region" description="Polar residues" evidence="9">
    <location>
        <begin position="387"/>
        <end position="397"/>
    </location>
</feature>
<dbReference type="InterPro" id="IPR001345">
    <property type="entry name" value="PG/BPGM_mutase_AS"/>
</dbReference>
<dbReference type="EC" id="5.4.2.11" evidence="8"/>
<name>A0A0G4IA63_9ALVE</name>
<dbReference type="NCBIfam" id="TIGR01258">
    <property type="entry name" value="pgm_1"/>
    <property type="match status" value="2"/>
</dbReference>
<dbReference type="SUPFAM" id="SSF53254">
    <property type="entry name" value="Phosphoglycerate mutase-like"/>
    <property type="match status" value="2"/>
</dbReference>
<feature type="binding site" evidence="6">
    <location>
        <begin position="60"/>
        <end position="61"/>
    </location>
    <ligand>
        <name>substrate</name>
    </ligand>
</feature>
<accession>A0A0G4IA63</accession>
<dbReference type="FunFam" id="3.40.50.1240:FF:000003">
    <property type="entry name" value="2,3-bisphosphoglycerate-dependent phosphoglycerate mutase"/>
    <property type="match status" value="1"/>
</dbReference>
<proteinExistence type="inferred from homology"/>
<dbReference type="Pfam" id="PF00300">
    <property type="entry name" value="His_Phos_1"/>
    <property type="match status" value="3"/>
</dbReference>
<feature type="region of interest" description="Disordered" evidence="9">
    <location>
        <begin position="343"/>
        <end position="400"/>
    </location>
</feature>
<evidence type="ECO:0000256" key="7">
    <source>
        <dbReference type="PIRSR" id="PIRSR613078-3"/>
    </source>
</evidence>
<dbReference type="EMBL" id="CDMZ01005751">
    <property type="protein sequence ID" value="CEM54049.1"/>
    <property type="molecule type" value="Genomic_DNA"/>
</dbReference>
<feature type="binding site" evidence="6">
    <location>
        <begin position="222"/>
        <end position="223"/>
    </location>
    <ligand>
        <name>substrate</name>
    </ligand>
</feature>
<dbReference type="GO" id="GO:0006096">
    <property type="term" value="P:glycolytic process"/>
    <property type="evidence" value="ECO:0007669"/>
    <property type="project" value="UniProtKB-KW"/>
</dbReference>
<reference evidence="10" key="1">
    <citation type="submission" date="2014-11" db="EMBL/GenBank/DDBJ databases">
        <authorList>
            <person name="Otto D Thomas"/>
            <person name="Naeem Raeece"/>
        </authorList>
    </citation>
    <scope>NUCLEOTIDE SEQUENCE</scope>
</reference>
<dbReference type="GO" id="GO:0004619">
    <property type="term" value="F:phosphoglycerate mutase activity"/>
    <property type="evidence" value="ECO:0007669"/>
    <property type="project" value="UniProtKB-EC"/>
</dbReference>
<gene>
    <name evidence="10" type="ORF">Cvel_12467</name>
</gene>
<evidence type="ECO:0000256" key="2">
    <source>
        <dbReference type="ARBA" id="ARBA00006717"/>
    </source>
</evidence>
<dbReference type="CDD" id="cd07067">
    <property type="entry name" value="HP_PGM_like"/>
    <property type="match status" value="2"/>
</dbReference>
<keyword evidence="3 8" id="KW-0324">Glycolysis</keyword>
<dbReference type="AlphaFoldDB" id="A0A0G4IA63"/>
<feature type="site" description="Transition state stabilizer" evidence="7">
    <location>
        <position position="221"/>
    </location>
</feature>
<evidence type="ECO:0000256" key="3">
    <source>
        <dbReference type="ARBA" id="ARBA00023152"/>
    </source>
</evidence>
<protein>
    <recommendedName>
        <fullName evidence="8">Phosphoglycerate mutase</fullName>
        <ecNumber evidence="8">5.4.2.11</ecNumber>
    </recommendedName>
</protein>
<feature type="region of interest" description="Disordered" evidence="9">
    <location>
        <begin position="708"/>
        <end position="755"/>
    </location>
</feature>
<dbReference type="InterPro" id="IPR029033">
    <property type="entry name" value="His_PPase_superfam"/>
</dbReference>
<feature type="binding site" evidence="6">
    <location>
        <begin position="47"/>
        <end position="54"/>
    </location>
    <ligand>
        <name>substrate</name>
    </ligand>
</feature>
<feature type="active site" description="Tele-phosphohistidine intermediate" evidence="5">
    <location>
        <position position="48"/>
    </location>
</feature>
<evidence type="ECO:0000313" key="10">
    <source>
        <dbReference type="EMBL" id="CEM54049.1"/>
    </source>
</evidence>
<dbReference type="InterPro" id="IPR005952">
    <property type="entry name" value="Phosphogly_mut1"/>
</dbReference>
<dbReference type="PANTHER" id="PTHR11931">
    <property type="entry name" value="PHOSPHOGLYCERATE MUTASE"/>
    <property type="match status" value="1"/>
</dbReference>
<feature type="binding site" evidence="6">
    <location>
        <begin position="126"/>
        <end position="129"/>
    </location>
    <ligand>
        <name>substrate</name>
    </ligand>
</feature>
<evidence type="ECO:0000256" key="4">
    <source>
        <dbReference type="ARBA" id="ARBA00023235"/>
    </source>
</evidence>
<evidence type="ECO:0000256" key="8">
    <source>
        <dbReference type="RuleBase" id="RU004511"/>
    </source>
</evidence>
<dbReference type="PROSITE" id="PS00175">
    <property type="entry name" value="PG_MUTASE"/>
    <property type="match status" value="1"/>
</dbReference>
<dbReference type="Gene3D" id="3.40.50.1240">
    <property type="entry name" value="Phosphoglycerate mutase-like"/>
    <property type="match status" value="2"/>
</dbReference>
<comment type="catalytic activity">
    <reaction evidence="1 8">
        <text>(2R)-2-phosphoglycerate = (2R)-3-phosphoglycerate</text>
        <dbReference type="Rhea" id="RHEA:15901"/>
        <dbReference type="ChEBI" id="CHEBI:58272"/>
        <dbReference type="ChEBI" id="CHEBI:58289"/>
        <dbReference type="EC" id="5.4.2.11"/>
    </reaction>
</comment>
<evidence type="ECO:0000256" key="5">
    <source>
        <dbReference type="PIRSR" id="PIRSR613078-1"/>
    </source>
</evidence>
<organism evidence="10">
    <name type="scientific">Chromera velia CCMP2878</name>
    <dbReference type="NCBI Taxonomy" id="1169474"/>
    <lineage>
        <taxon>Eukaryota</taxon>
        <taxon>Sar</taxon>
        <taxon>Alveolata</taxon>
        <taxon>Colpodellida</taxon>
        <taxon>Chromeraceae</taxon>
        <taxon>Chromera</taxon>
    </lineage>
</organism>
<comment type="similarity">
    <text evidence="2 8">Belongs to the phosphoglycerate mutase family. BPG-dependent PGAM subfamily.</text>
</comment>
<feature type="binding site" evidence="6">
    <location>
        <position position="137"/>
    </location>
    <ligand>
        <name>substrate</name>
    </ligand>
</feature>
<feature type="active site" description="Proton donor/acceptor" evidence="5">
    <location>
        <position position="126"/>
    </location>
</feature>
<feature type="compositionally biased region" description="Acidic residues" evidence="9">
    <location>
        <begin position="731"/>
        <end position="744"/>
    </location>
</feature>
<evidence type="ECO:0000256" key="6">
    <source>
        <dbReference type="PIRSR" id="PIRSR613078-2"/>
    </source>
</evidence>
<feature type="binding site" evidence="6">
    <location>
        <position position="99"/>
    </location>
    <ligand>
        <name>substrate</name>
    </ligand>
</feature>
<dbReference type="HAMAP" id="MF_01039">
    <property type="entry name" value="PGAM_GpmA"/>
    <property type="match status" value="2"/>
</dbReference>
<dbReference type="SMART" id="SM00855">
    <property type="entry name" value="PGAM"/>
    <property type="match status" value="2"/>
</dbReference>
<keyword evidence="4 8" id="KW-0413">Isomerase</keyword>
<sequence>MPKLSGIDALGFRADDAVTEPTGILKVVSSFKRSLFRQKPGSLILVRHGESGWNSTQTFTGWVDADLCPHGHREIEHAGRLLLAQGYTIDVVYTSRLKRAIRSAWILLKELNAVYRPVYNSWRLNERMYGALEGLSKPGTAMKLGEEVVQQWRSGLKARPPLMEPDHPHWHKEERKYHDIDPENIPLAESLEDTMKRSLPLWYSRILPDLREGRNVLIVAHGNSLRGIVKHLDGISEEQIPQVAIPNGIPLVYKFDDELRPVKQEMAVAPLSGVFLEKKGALRAALEREAELAKRVPGYRVPSCPTDREAERAVLPHSPLTDALGKHYMTELLLKIANAEKEKAEMGGEQQKASSVTGTGADGGSEGEREGAPSSQGETAETDEAPQPSQSSPSTNGEVEVVQECRLSPRIAPSCASSELPSPVVVIIRHGKTEFNKLGLFTGWNDVPLAKEGKDEARKAGRVLREHGVQFDVVYTSWLTRAIETAWIVLDELDELWLPIVKSWRLNERMYGALTGLSKKMIKQQHGEAQFKMWRRGFRCRPPAISSFSADYPGNDERYQKYVKDVRPSIFESLVRSVAHGRPELHRKFPKTESLSDCTRRTIPFYREVIEPEAIRKGKNVLISSSENAIRGLLMDLCDIPEDRIHELEIPTGLPLVYDIKKRCVRLLDDGLSPHPLERYDFGTAKDVLFRPCGGEGDRESVCLDPVIRRPKQQKDSAAGSVEGESLTEATGEDQPLDSEEAAEAEVGFEMSVDG</sequence>
<dbReference type="InterPro" id="IPR013078">
    <property type="entry name" value="His_Pase_superF_clade-1"/>
</dbReference>
<evidence type="ECO:0000256" key="1">
    <source>
        <dbReference type="ARBA" id="ARBA00000380"/>
    </source>
</evidence>
<evidence type="ECO:0000256" key="9">
    <source>
        <dbReference type="SAM" id="MobiDB-lite"/>
    </source>
</evidence>